<keyword evidence="2" id="KW-1185">Reference proteome</keyword>
<organism evidence="1 2">
    <name type="scientific">Rhizobium lemnae</name>
    <dbReference type="NCBI Taxonomy" id="1214924"/>
    <lineage>
        <taxon>Bacteria</taxon>
        <taxon>Pseudomonadati</taxon>
        <taxon>Pseudomonadota</taxon>
        <taxon>Alphaproteobacteria</taxon>
        <taxon>Hyphomicrobiales</taxon>
        <taxon>Rhizobiaceae</taxon>
        <taxon>Rhizobium/Agrobacterium group</taxon>
        <taxon>Rhizobium</taxon>
    </lineage>
</organism>
<dbReference type="EMBL" id="JBHSBD010000010">
    <property type="protein sequence ID" value="MFC3967132.1"/>
    <property type="molecule type" value="Genomic_DNA"/>
</dbReference>
<gene>
    <name evidence="1" type="ORF">ACFOVS_03070</name>
</gene>
<name>A0ABV8E6R6_9HYPH</name>
<dbReference type="Proteomes" id="UP001595697">
    <property type="component" value="Unassembled WGS sequence"/>
</dbReference>
<evidence type="ECO:0000313" key="1">
    <source>
        <dbReference type="EMBL" id="MFC3967132.1"/>
    </source>
</evidence>
<reference evidence="2" key="1">
    <citation type="journal article" date="2019" name="Int. J. Syst. Evol. Microbiol.">
        <title>The Global Catalogue of Microorganisms (GCM) 10K type strain sequencing project: providing services to taxonomists for standard genome sequencing and annotation.</title>
        <authorList>
            <consortium name="The Broad Institute Genomics Platform"/>
            <consortium name="The Broad Institute Genome Sequencing Center for Infectious Disease"/>
            <person name="Wu L."/>
            <person name="Ma J."/>
        </authorList>
    </citation>
    <scope>NUCLEOTIDE SEQUENCE [LARGE SCALE GENOMIC DNA]</scope>
    <source>
        <strain evidence="2">TBRC 5781</strain>
    </source>
</reference>
<dbReference type="RefSeq" id="WP_377307143.1">
    <property type="nucleotide sequence ID" value="NZ_JBHSBD010000010.1"/>
</dbReference>
<protein>
    <submittedName>
        <fullName evidence="1">Uncharacterized protein</fullName>
    </submittedName>
</protein>
<accession>A0ABV8E6R6</accession>
<evidence type="ECO:0000313" key="2">
    <source>
        <dbReference type="Proteomes" id="UP001595697"/>
    </source>
</evidence>
<sequence>MILFRHCDANVMAQVLPSLTPANMARVLGPASQILCSPHSDWAERPLRLMRSQDMPSPPAGPLKLSLVEVRKIEDRRETRACRTVGAYLRQYAPDHTKPFNDADLMTQVWAYRNEAKHYGIKSEAAHHRWAYLQIVSGGRITHNEDFNRFMRHSNPSVSPDERIGLLMKATTAHLRRAQ</sequence>
<comment type="caution">
    <text evidence="1">The sequence shown here is derived from an EMBL/GenBank/DDBJ whole genome shotgun (WGS) entry which is preliminary data.</text>
</comment>
<proteinExistence type="predicted"/>